<proteinExistence type="predicted"/>
<organism evidence="2 3">
    <name type="scientific">Petrolisthes cinctipes</name>
    <name type="common">Flat porcelain crab</name>
    <dbReference type="NCBI Taxonomy" id="88211"/>
    <lineage>
        <taxon>Eukaryota</taxon>
        <taxon>Metazoa</taxon>
        <taxon>Ecdysozoa</taxon>
        <taxon>Arthropoda</taxon>
        <taxon>Crustacea</taxon>
        <taxon>Multicrustacea</taxon>
        <taxon>Malacostraca</taxon>
        <taxon>Eumalacostraca</taxon>
        <taxon>Eucarida</taxon>
        <taxon>Decapoda</taxon>
        <taxon>Pleocyemata</taxon>
        <taxon>Anomura</taxon>
        <taxon>Galatheoidea</taxon>
        <taxon>Porcellanidae</taxon>
        <taxon>Petrolisthes</taxon>
    </lineage>
</organism>
<feature type="region of interest" description="Disordered" evidence="1">
    <location>
        <begin position="76"/>
        <end position="98"/>
    </location>
</feature>
<evidence type="ECO:0000313" key="3">
    <source>
        <dbReference type="Proteomes" id="UP001286313"/>
    </source>
</evidence>
<feature type="compositionally biased region" description="Pro residues" evidence="1">
    <location>
        <begin position="202"/>
        <end position="217"/>
    </location>
</feature>
<sequence length="261" mass="28187">MRTRTPNSIFNKEEEEEEYIRKVGKKTWQEERVEVTLQSLTYVVSPTLLHFSSIQPSSSSPFLPLSPIYPSHPLSSTSLPSTPSQLLSTTSPPSKPSSSSPFLHLSSISFSPPPLHAPLTSPFLHRFSIYPSPPLSSTQRVTSFPSSICSPLLTTCSLLLLLLFSSYACFPTSILLFPSHLHLFPPLLYPPIASPLLSITPGPSPTNPPTTLSPPSTPIASPLLSITPGPSSTTLPSSTTSPSPSPLPLTQAPHSLTRFRQ</sequence>
<accession>A0AAE1K278</accession>
<keyword evidence="3" id="KW-1185">Reference proteome</keyword>
<dbReference type="EMBL" id="JAWQEG010004634">
    <property type="protein sequence ID" value="KAK3860785.1"/>
    <property type="molecule type" value="Genomic_DNA"/>
</dbReference>
<name>A0AAE1K278_PETCI</name>
<reference evidence="2" key="1">
    <citation type="submission" date="2023-10" db="EMBL/GenBank/DDBJ databases">
        <title>Genome assemblies of two species of porcelain crab, Petrolisthes cinctipes and Petrolisthes manimaculis (Anomura: Porcellanidae).</title>
        <authorList>
            <person name="Angst P."/>
        </authorList>
    </citation>
    <scope>NUCLEOTIDE SEQUENCE</scope>
    <source>
        <strain evidence="2">PB745_01</strain>
        <tissue evidence="2">Gill</tissue>
    </source>
</reference>
<protein>
    <submittedName>
        <fullName evidence="2">Uncharacterized protein</fullName>
    </submittedName>
</protein>
<feature type="region of interest" description="Disordered" evidence="1">
    <location>
        <begin position="200"/>
        <end position="261"/>
    </location>
</feature>
<dbReference type="AlphaFoldDB" id="A0AAE1K278"/>
<gene>
    <name evidence="2" type="ORF">Pcinc_033192</name>
</gene>
<dbReference type="Proteomes" id="UP001286313">
    <property type="component" value="Unassembled WGS sequence"/>
</dbReference>
<feature type="compositionally biased region" description="Low complexity" evidence="1">
    <location>
        <begin position="218"/>
        <end position="242"/>
    </location>
</feature>
<evidence type="ECO:0000313" key="2">
    <source>
        <dbReference type="EMBL" id="KAK3860785.1"/>
    </source>
</evidence>
<evidence type="ECO:0000256" key="1">
    <source>
        <dbReference type="SAM" id="MobiDB-lite"/>
    </source>
</evidence>
<comment type="caution">
    <text evidence="2">The sequence shown here is derived from an EMBL/GenBank/DDBJ whole genome shotgun (WGS) entry which is preliminary data.</text>
</comment>